<dbReference type="Proteomes" id="UP001594351">
    <property type="component" value="Unassembled WGS sequence"/>
</dbReference>
<comment type="caution">
    <text evidence="1">The sequence shown here is derived from an EMBL/GenBank/DDBJ whole genome shotgun (WGS) entry which is preliminary data.</text>
</comment>
<evidence type="ECO:0008006" key="3">
    <source>
        <dbReference type="Google" id="ProtNLM"/>
    </source>
</evidence>
<evidence type="ECO:0000313" key="2">
    <source>
        <dbReference type="Proteomes" id="UP001594351"/>
    </source>
</evidence>
<name>A0ABV6YX71_UNCC1</name>
<keyword evidence="2" id="KW-1185">Reference proteome</keyword>
<organism evidence="1 2">
    <name type="scientific">candidate division CSSED10-310 bacterium</name>
    <dbReference type="NCBI Taxonomy" id="2855610"/>
    <lineage>
        <taxon>Bacteria</taxon>
        <taxon>Bacteria division CSSED10-310</taxon>
    </lineage>
</organism>
<dbReference type="EMBL" id="JBHPBY010000116">
    <property type="protein sequence ID" value="MFC1850681.1"/>
    <property type="molecule type" value="Genomic_DNA"/>
</dbReference>
<protein>
    <recommendedName>
        <fullName evidence="3">MobA-like NTP transferase domain-containing protein</fullName>
    </recommendedName>
</protein>
<proteinExistence type="predicted"/>
<reference evidence="1 2" key="1">
    <citation type="submission" date="2024-09" db="EMBL/GenBank/DDBJ databases">
        <title>Laminarin stimulates single cell rates of sulfate reduction while oxygen inhibits transcriptomic activity in coastal marine sediment.</title>
        <authorList>
            <person name="Lindsay M."/>
            <person name="Orcutt B."/>
            <person name="Emerson D."/>
            <person name="Stepanauskas R."/>
            <person name="D'Angelo T."/>
        </authorList>
    </citation>
    <scope>NUCLEOTIDE SEQUENCE [LARGE SCALE GENOMIC DNA]</scope>
    <source>
        <strain evidence="1">SAG AM-311-K15</strain>
    </source>
</reference>
<accession>A0ABV6YX71</accession>
<gene>
    <name evidence="1" type="ORF">ACFL27_10860</name>
</gene>
<sequence>MLPVLAISGSVEQRALFIQELSKAFQDKQQYIAVVQAKNHSENTSGSLLVSGHDWTLNLPNMACPPSKYELNRLPLYLPLHVDLIVVDDHQLDSIPQLHLKTVQQHSGEKSVHLCGTYIPPKTAQGTETAADHQFTDMETCVQFLLTSTADHHLLPEFVLWINNRRIGCKDFVRDFFIKAITGMISSLKKVDRSGKVHLWFEMKQ</sequence>
<evidence type="ECO:0000313" key="1">
    <source>
        <dbReference type="EMBL" id="MFC1850681.1"/>
    </source>
</evidence>